<evidence type="ECO:0000256" key="3">
    <source>
        <dbReference type="ARBA" id="ARBA00023237"/>
    </source>
</evidence>
<organism evidence="7 8">
    <name type="scientific">Pedobacter kyungheensis</name>
    <dbReference type="NCBI Taxonomy" id="1069985"/>
    <lineage>
        <taxon>Bacteria</taxon>
        <taxon>Pseudomonadati</taxon>
        <taxon>Bacteroidota</taxon>
        <taxon>Sphingobacteriia</taxon>
        <taxon>Sphingobacteriales</taxon>
        <taxon>Sphingobacteriaceae</taxon>
        <taxon>Pedobacter</taxon>
    </lineage>
</organism>
<accession>A0A0C1DA91</accession>
<dbReference type="Gene3D" id="2.60.40.1120">
    <property type="entry name" value="Carboxypeptidase-like, regulatory domain"/>
    <property type="match status" value="1"/>
</dbReference>
<dbReference type="OrthoDB" id="9803050at2"/>
<dbReference type="Pfam" id="PF13715">
    <property type="entry name" value="CarbopepD_reg_2"/>
    <property type="match status" value="1"/>
</dbReference>
<evidence type="ECO:0000313" key="7">
    <source>
        <dbReference type="EMBL" id="KIA94331.1"/>
    </source>
</evidence>
<dbReference type="AlphaFoldDB" id="A0A0C1DA91"/>
<evidence type="ECO:0000256" key="4">
    <source>
        <dbReference type="RuleBase" id="RU003357"/>
    </source>
</evidence>
<sequence>MLIKNYFALITLLLLNTVVFAQSKFTLSGTIRDAGTGETLIGATIKVIGPATGATLTNAYGYFALTQVEGEYTVSVSYTGYAPIVKKINLTKDTKLNEELKSANDLADVTVSATNRKNENVKSAQMGLERVDMKALNSIPVLLGEKDILKTIQLLPGVKSGGEGNTGFYVRGGAADQNLIILDEAVVYNSSHLLGFFSTFNADAIKDVSLYKGGMPAQYGGRLSSVLDVKMDDGNNKEFKFQGGIGLIASRIKAEGPIVKDRGSFMVSFRRTYIDLFLRASPDSSVNGSTLNFYDINAKANYKINDKNTIYISGYFGKDNIGVKDLFENNWGNVTTTIRLNHIFNDRLFSNTSLIYNNYNYTVRLLNDATNFKATSLVRDFNFKEDFQYFSNKHILRFGLNATQHRISPIDIDSDVASQVNSLTQERRYGIESAAYISDEWNVNEHLNFLYGVRLAAFSLTGPGNFNNYNAAGEITSTENVANGKFYRNYFNLEPRFSVSYLFNEENSIKASYNRNTQNVHILTNATSSSPTDQYVLSSNNIKPEIADQVALGFFKNIKENTYELSAEIYYKWLQNQIDYKNAAQLLANSNVESELIYGIGRAYGMELFFKKKFGKLNGWVGYTLSRTERKFTELNNGKYFPARQDRTHDISLVGIYNMTARWTFSSSFIYSTGNAVTYPAGKYTIGGQPAYYYTQRNAGRMPYNMRLDVSATLEGKKRGKYQSSWNFGIYNLLGRKNPYSIEFITDPENPNKTAAQQTSLFGLIPSITWNFKF</sequence>
<evidence type="ECO:0000256" key="2">
    <source>
        <dbReference type="ARBA" id="ARBA00023136"/>
    </source>
</evidence>
<comment type="subcellular location">
    <subcellularLocation>
        <location evidence="1 4">Cell outer membrane</location>
    </subcellularLocation>
</comment>
<name>A0A0C1DA91_9SPHI</name>
<dbReference type="InterPro" id="IPR000531">
    <property type="entry name" value="Beta-barrel_TonB"/>
</dbReference>
<keyword evidence="2 4" id="KW-0472">Membrane</keyword>
<dbReference type="SUPFAM" id="SSF49464">
    <property type="entry name" value="Carboxypeptidase regulatory domain-like"/>
    <property type="match status" value="1"/>
</dbReference>
<comment type="similarity">
    <text evidence="4">Belongs to the TonB-dependent receptor family.</text>
</comment>
<keyword evidence="4" id="KW-0798">TonB box</keyword>
<keyword evidence="7" id="KW-0176">Collagen</keyword>
<dbReference type="SUPFAM" id="SSF56935">
    <property type="entry name" value="Porins"/>
    <property type="match status" value="1"/>
</dbReference>
<dbReference type="Gene3D" id="2.170.130.10">
    <property type="entry name" value="TonB-dependent receptor, plug domain"/>
    <property type="match status" value="1"/>
</dbReference>
<evidence type="ECO:0000259" key="6">
    <source>
        <dbReference type="Pfam" id="PF07715"/>
    </source>
</evidence>
<reference evidence="7 8" key="1">
    <citation type="submission" date="2014-10" db="EMBL/GenBank/DDBJ databases">
        <title>Pedobacter Kyungheensis.</title>
        <authorList>
            <person name="Anderson B.M."/>
            <person name="Newman J.D."/>
        </authorList>
    </citation>
    <scope>NUCLEOTIDE SEQUENCE [LARGE SCALE GENOMIC DNA]</scope>
    <source>
        <strain evidence="7 8">KACC 16221</strain>
    </source>
</reference>
<proteinExistence type="inferred from homology"/>
<dbReference type="InterPro" id="IPR037066">
    <property type="entry name" value="Plug_dom_sf"/>
</dbReference>
<dbReference type="GO" id="GO:0009279">
    <property type="term" value="C:cell outer membrane"/>
    <property type="evidence" value="ECO:0007669"/>
    <property type="project" value="UniProtKB-SubCell"/>
</dbReference>
<keyword evidence="3" id="KW-0998">Cell outer membrane</keyword>
<dbReference type="InterPro" id="IPR012910">
    <property type="entry name" value="Plug_dom"/>
</dbReference>
<protein>
    <submittedName>
        <fullName evidence="7">Collagen-binding protein</fullName>
    </submittedName>
</protein>
<dbReference type="RefSeq" id="WP_039475377.1">
    <property type="nucleotide sequence ID" value="NZ_JSYN01000010.1"/>
</dbReference>
<dbReference type="EMBL" id="JSYN01000010">
    <property type="protein sequence ID" value="KIA94331.1"/>
    <property type="molecule type" value="Genomic_DNA"/>
</dbReference>
<evidence type="ECO:0000256" key="1">
    <source>
        <dbReference type="ARBA" id="ARBA00004442"/>
    </source>
</evidence>
<dbReference type="Proteomes" id="UP000031246">
    <property type="component" value="Unassembled WGS sequence"/>
</dbReference>
<feature type="domain" description="TonB-dependent receptor plug" evidence="6">
    <location>
        <begin position="146"/>
        <end position="222"/>
    </location>
</feature>
<dbReference type="InterPro" id="IPR008969">
    <property type="entry name" value="CarboxyPept-like_regulatory"/>
</dbReference>
<evidence type="ECO:0000313" key="8">
    <source>
        <dbReference type="Proteomes" id="UP000031246"/>
    </source>
</evidence>
<evidence type="ECO:0000259" key="5">
    <source>
        <dbReference type="Pfam" id="PF00593"/>
    </source>
</evidence>
<dbReference type="Pfam" id="PF00593">
    <property type="entry name" value="TonB_dep_Rec_b-barrel"/>
    <property type="match status" value="1"/>
</dbReference>
<comment type="caution">
    <text evidence="7">The sequence shown here is derived from an EMBL/GenBank/DDBJ whole genome shotgun (WGS) entry which is preliminary data.</text>
</comment>
<feature type="domain" description="TonB-dependent receptor-like beta-barrel" evidence="5">
    <location>
        <begin position="290"/>
        <end position="733"/>
    </location>
</feature>
<gene>
    <name evidence="7" type="ORF">OC25_10455</name>
</gene>
<dbReference type="Gene3D" id="2.40.170.20">
    <property type="entry name" value="TonB-dependent receptor, beta-barrel domain"/>
    <property type="match status" value="1"/>
</dbReference>
<keyword evidence="8" id="KW-1185">Reference proteome</keyword>
<dbReference type="InterPro" id="IPR036942">
    <property type="entry name" value="Beta-barrel_TonB_sf"/>
</dbReference>
<dbReference type="Pfam" id="PF07715">
    <property type="entry name" value="Plug"/>
    <property type="match status" value="1"/>
</dbReference>